<keyword evidence="5" id="KW-0479">Metal-binding</keyword>
<keyword evidence="2 6" id="KW-0285">Flavoprotein</keyword>
<dbReference type="SUPFAM" id="SSF56425">
    <property type="entry name" value="Succinate dehydrogenase/fumarate reductase flavoprotein, catalytic domain"/>
    <property type="match status" value="1"/>
</dbReference>
<dbReference type="InterPro" id="IPR006311">
    <property type="entry name" value="TAT_signal"/>
</dbReference>
<dbReference type="RefSeq" id="WP_019999219.1">
    <property type="nucleotide sequence ID" value="NZ_CP192217.1"/>
</dbReference>
<sequence>MPDSKGTKGKADMMSRRKLLMNGGAVTAGAVLFGATGSLASEKAPSVRSKLPTTKWDGEFDVLVIGSGFAALSAAIEARRKGLDVMVVEKMRVLGGNSCINGGLFAVAGSELQKKEGVKDSIETMVNDMLKAGRGINHVEITKKIAEGSIDAYNFVIQCGAVFKPKLSWLGGHSVARTYLTHNASGSGIVRPLVDTARAEGVVLRTGCKMLDFIVDDDERIVGIRARDGYRFPNEESGQIRMFRARKGVVLATGGFSQDAKFRAAQDPRLAGKIDSTNQLGATGEAMRAAFRAGAVPVQMSLIQLGPWASPDEKGFGVASMFNIQSGFRYGVMVDRSSGTRFVNELADRKTRADAMLKKVDANGSPDYPIIIVDSKGAEACPTLDRCLKYKVVHGFDTIEQLANFYKVPAAKLSETISNYNKYVADKHDPEFGKPLSTATPIVKAPFYAVRGWPKVHHCMGGVEIDVKGHVLHSQNFKPINGLYAAGEVTGGPHGASRLGSCAITDCLVMGRIAGNSVAGNEPS</sequence>
<dbReference type="PANTHER" id="PTHR43400">
    <property type="entry name" value="FUMARATE REDUCTASE"/>
    <property type="match status" value="1"/>
</dbReference>
<proteinExistence type="inferred from homology"/>
<comment type="cofactor">
    <cofactor evidence="1">
        <name>FAD</name>
        <dbReference type="ChEBI" id="CHEBI:57692"/>
    </cofactor>
</comment>
<dbReference type="PANTHER" id="PTHR43400:SF7">
    <property type="entry name" value="FAD-DEPENDENT OXIDOREDUCTASE 2 FAD BINDING DOMAIN-CONTAINING PROTEIN"/>
    <property type="match status" value="1"/>
</dbReference>
<keyword evidence="11" id="KW-1185">Reference proteome</keyword>
<keyword evidence="4 6" id="KW-0560">Oxidoreductase</keyword>
<dbReference type="AlphaFoldDB" id="A0A8G2CC72"/>
<dbReference type="GO" id="GO:0010181">
    <property type="term" value="F:FMN binding"/>
    <property type="evidence" value="ECO:0007669"/>
    <property type="project" value="InterPro"/>
</dbReference>
<reference evidence="9 10" key="1">
    <citation type="submission" date="2016-11" db="EMBL/GenBank/DDBJ databases">
        <authorList>
            <person name="Varghese N."/>
            <person name="Submissions S."/>
        </authorList>
    </citation>
    <scope>NUCLEOTIDE SEQUENCE [LARGE SCALE GENOMIC DNA]</scope>
    <source>
        <strain evidence="9 10">DSM 17919</strain>
    </source>
</reference>
<evidence type="ECO:0000313" key="8">
    <source>
        <dbReference type="EMBL" id="MEZ6854334.1"/>
    </source>
</evidence>
<evidence type="ECO:0000256" key="6">
    <source>
        <dbReference type="RuleBase" id="RU366062"/>
    </source>
</evidence>
<dbReference type="EMBL" id="JBFSOO010000010">
    <property type="protein sequence ID" value="MEZ6854334.1"/>
    <property type="molecule type" value="Genomic_DNA"/>
</dbReference>
<dbReference type="Gene3D" id="3.90.700.10">
    <property type="entry name" value="Succinate dehydrogenase/fumarate reductase flavoprotein, catalytic domain"/>
    <property type="match status" value="1"/>
</dbReference>
<comment type="caution">
    <text evidence="9">The sequence shown here is derived from an EMBL/GenBank/DDBJ whole genome shotgun (WGS) entry which is preliminary data.</text>
</comment>
<keyword evidence="5" id="KW-0408">Iron</keyword>
<evidence type="ECO:0000256" key="2">
    <source>
        <dbReference type="ARBA" id="ARBA00022630"/>
    </source>
</evidence>
<gene>
    <name evidence="8" type="ORF">AB2Z07_12485</name>
    <name evidence="9" type="ORF">SAMN05660830_03109</name>
</gene>
<dbReference type="PROSITE" id="PS51318">
    <property type="entry name" value="TAT"/>
    <property type="match status" value="1"/>
</dbReference>
<feature type="domain" description="FAD-dependent oxidoreductase 2 FAD-binding" evidence="7">
    <location>
        <begin position="61"/>
        <end position="503"/>
    </location>
</feature>
<evidence type="ECO:0000256" key="1">
    <source>
        <dbReference type="ARBA" id="ARBA00001974"/>
    </source>
</evidence>
<dbReference type="SUPFAM" id="SSF51905">
    <property type="entry name" value="FAD/NAD(P)-binding domain"/>
    <property type="match status" value="1"/>
</dbReference>
<dbReference type="InterPro" id="IPR003953">
    <property type="entry name" value="FAD-dep_OxRdtase_2_FAD-bd"/>
</dbReference>
<evidence type="ECO:0000313" key="9">
    <source>
        <dbReference type="EMBL" id="SHJ73509.1"/>
    </source>
</evidence>
<keyword evidence="3 6" id="KW-0274">FAD</keyword>
<evidence type="ECO:0000256" key="5">
    <source>
        <dbReference type="ARBA" id="ARBA00023014"/>
    </source>
</evidence>
<dbReference type="Pfam" id="PF00890">
    <property type="entry name" value="FAD_binding_2"/>
    <property type="match status" value="1"/>
</dbReference>
<comment type="similarity">
    <text evidence="6">Belongs to the FAD-dependent oxidoreductase 2 family. FRD/SDH subfamily.</text>
</comment>
<dbReference type="InterPro" id="IPR027477">
    <property type="entry name" value="Succ_DH/fumarate_Rdtase_cat_sf"/>
</dbReference>
<dbReference type="GO" id="GO:0051536">
    <property type="term" value="F:iron-sulfur cluster binding"/>
    <property type="evidence" value="ECO:0007669"/>
    <property type="project" value="UniProtKB-KW"/>
</dbReference>
<dbReference type="EMBL" id="FQZR01000012">
    <property type="protein sequence ID" value="SHJ73509.1"/>
    <property type="molecule type" value="Genomic_DNA"/>
</dbReference>
<dbReference type="NCBIfam" id="TIGR01813">
    <property type="entry name" value="flavo_cyto_c"/>
    <property type="match status" value="1"/>
</dbReference>
<evidence type="ECO:0000259" key="7">
    <source>
        <dbReference type="Pfam" id="PF00890"/>
    </source>
</evidence>
<accession>A0A8G2CC72</accession>
<reference evidence="8 11" key="2">
    <citation type="submission" date="2024-07" db="EMBL/GenBank/DDBJ databases">
        <title>Active virus-host system and metabolic interactions in a Lokiarchaeon culture.</title>
        <authorList>
            <person name="Ponce Toledo R.I."/>
            <person name="Rodrigues Oliveira T."/>
            <person name="Schleper C."/>
        </authorList>
    </citation>
    <scope>NUCLEOTIDE SEQUENCE [LARGE SCALE GENOMIC DNA]</scope>
    <source>
        <strain evidence="8 11">B35</strain>
    </source>
</reference>
<organism evidence="9 10">
    <name type="scientific">Halodesulfovibrio aestuarii</name>
    <dbReference type="NCBI Taxonomy" id="126333"/>
    <lineage>
        <taxon>Bacteria</taxon>
        <taxon>Pseudomonadati</taxon>
        <taxon>Thermodesulfobacteriota</taxon>
        <taxon>Desulfovibrionia</taxon>
        <taxon>Desulfovibrionales</taxon>
        <taxon>Desulfovibrionaceae</taxon>
        <taxon>Halodesulfovibrio</taxon>
    </lineage>
</organism>
<dbReference type="InterPro" id="IPR010960">
    <property type="entry name" value="Flavocytochrome_c"/>
</dbReference>
<evidence type="ECO:0000256" key="3">
    <source>
        <dbReference type="ARBA" id="ARBA00022827"/>
    </source>
</evidence>
<name>A0A8G2CC72_9BACT</name>
<dbReference type="GO" id="GO:0016491">
    <property type="term" value="F:oxidoreductase activity"/>
    <property type="evidence" value="ECO:0007669"/>
    <property type="project" value="UniProtKB-KW"/>
</dbReference>
<evidence type="ECO:0000313" key="10">
    <source>
        <dbReference type="Proteomes" id="UP000184001"/>
    </source>
</evidence>
<evidence type="ECO:0000256" key="4">
    <source>
        <dbReference type="ARBA" id="ARBA00023002"/>
    </source>
</evidence>
<dbReference type="InterPro" id="IPR036188">
    <property type="entry name" value="FAD/NAD-bd_sf"/>
</dbReference>
<dbReference type="PRINTS" id="PR00411">
    <property type="entry name" value="PNDRDTASEI"/>
</dbReference>
<dbReference type="Proteomes" id="UP000184001">
    <property type="component" value="Unassembled WGS sequence"/>
</dbReference>
<protein>
    <submittedName>
        <fullName evidence="9">Flavocytochrome c</fullName>
    </submittedName>
</protein>
<dbReference type="Proteomes" id="UP001568358">
    <property type="component" value="Unassembled WGS sequence"/>
</dbReference>
<keyword evidence="5" id="KW-0411">Iron-sulfur</keyword>
<evidence type="ECO:0000313" key="11">
    <source>
        <dbReference type="Proteomes" id="UP001568358"/>
    </source>
</evidence>
<dbReference type="Gene3D" id="3.50.50.60">
    <property type="entry name" value="FAD/NAD(P)-binding domain"/>
    <property type="match status" value="1"/>
</dbReference>
<dbReference type="InterPro" id="IPR050315">
    <property type="entry name" value="FAD-oxidoreductase_2"/>
</dbReference>